<dbReference type="Pfam" id="PF00293">
    <property type="entry name" value="NUDIX"/>
    <property type="match status" value="1"/>
</dbReference>
<dbReference type="AlphaFoldDB" id="A0A818JH18"/>
<evidence type="ECO:0000256" key="2">
    <source>
        <dbReference type="RuleBase" id="RU003476"/>
    </source>
</evidence>
<feature type="domain" description="Nudix hydrolase" evidence="3">
    <location>
        <begin position="9"/>
        <end position="145"/>
    </location>
</feature>
<dbReference type="Proteomes" id="UP000663872">
    <property type="component" value="Unassembled WGS sequence"/>
</dbReference>
<dbReference type="InterPro" id="IPR020084">
    <property type="entry name" value="NUDIX_hydrolase_CS"/>
</dbReference>
<dbReference type="Proteomes" id="UP000663848">
    <property type="component" value="Unassembled WGS sequence"/>
</dbReference>
<dbReference type="EMBL" id="CAJNYT010003207">
    <property type="protein sequence ID" value="CAF3539317.1"/>
    <property type="molecule type" value="Genomic_DNA"/>
</dbReference>
<proteinExistence type="inferred from homology"/>
<dbReference type="InterPro" id="IPR000086">
    <property type="entry name" value="NUDIX_hydrolase_dom"/>
</dbReference>
<dbReference type="PRINTS" id="PR00502">
    <property type="entry name" value="NUDIXFAMILY"/>
</dbReference>
<dbReference type="EMBL" id="CAJNXB010000694">
    <property type="protein sequence ID" value="CAF3086836.1"/>
    <property type="molecule type" value="Genomic_DNA"/>
</dbReference>
<dbReference type="PANTHER" id="PTHR21340">
    <property type="entry name" value="DIADENOSINE 5,5-P1,P4-TETRAPHOSPHATE PYROPHOSPHOHYDROLASE MUTT"/>
    <property type="match status" value="1"/>
</dbReference>
<dbReference type="PROSITE" id="PS51462">
    <property type="entry name" value="NUDIX"/>
    <property type="match status" value="1"/>
</dbReference>
<dbReference type="EMBL" id="CAJOBR010001649">
    <property type="protein sequence ID" value="CAF4625060.1"/>
    <property type="molecule type" value="Genomic_DNA"/>
</dbReference>
<evidence type="ECO:0000313" key="7">
    <source>
        <dbReference type="EMBL" id="CAF4338720.1"/>
    </source>
</evidence>
<dbReference type="SUPFAM" id="SSF55811">
    <property type="entry name" value="Nudix"/>
    <property type="match status" value="1"/>
</dbReference>
<evidence type="ECO:0000313" key="5">
    <source>
        <dbReference type="EMBL" id="CAF3317206.1"/>
    </source>
</evidence>
<dbReference type="GO" id="GO:0004081">
    <property type="term" value="F:bis(5'-nucleosyl)-tetraphosphatase (asymmetrical) activity"/>
    <property type="evidence" value="ECO:0007669"/>
    <property type="project" value="TreeGrafter"/>
</dbReference>
<dbReference type="GO" id="GO:0006167">
    <property type="term" value="P:AMP biosynthetic process"/>
    <property type="evidence" value="ECO:0007669"/>
    <property type="project" value="TreeGrafter"/>
</dbReference>
<comment type="similarity">
    <text evidence="2">Belongs to the Nudix hydrolase family.</text>
</comment>
<dbReference type="EMBL" id="CAJNYD010001100">
    <property type="protein sequence ID" value="CAF3317206.1"/>
    <property type="molecule type" value="Genomic_DNA"/>
</dbReference>
<name>A0A818JH18_9BILA</name>
<evidence type="ECO:0000313" key="4">
    <source>
        <dbReference type="EMBL" id="CAF3086836.1"/>
    </source>
</evidence>
<keyword evidence="1 2" id="KW-0378">Hydrolase</keyword>
<dbReference type="OrthoDB" id="276276at2759"/>
<gene>
    <name evidence="6" type="ORF">GRG538_LOCUS19678</name>
    <name evidence="7" type="ORF">HFQ381_LOCUS15954</name>
    <name evidence="5" type="ORF">LUA448_LOCUS9575</name>
    <name evidence="8" type="ORF">QYT958_LOCUS13110</name>
    <name evidence="4" type="ORF">TIS948_LOCUS6076</name>
</gene>
<accession>A0A818JH18</accession>
<dbReference type="PANTHER" id="PTHR21340:SF0">
    <property type="entry name" value="BIS(5'-NUCLEOSYL)-TETRAPHOSPHATASE [ASYMMETRICAL]"/>
    <property type="match status" value="1"/>
</dbReference>
<dbReference type="InterPro" id="IPR015797">
    <property type="entry name" value="NUDIX_hydrolase-like_dom_sf"/>
</dbReference>
<sequence>MATASLVCELRQLKSCGFFVMKSNQSFLLMKHRNRYDLPKGHMERGETEQQTALRELLEETGIKSSDIDIDPHFRSEETYFPIYKRFRGETVQKTLVIFLARLKSDSIQVVPTEHPDFEWHTWNSLQPSKETKNIDELLHKIQAYLNK</sequence>
<dbReference type="Proteomes" id="UP000663851">
    <property type="component" value="Unassembled WGS sequence"/>
</dbReference>
<comment type="caution">
    <text evidence="6">The sequence shown here is derived from an EMBL/GenBank/DDBJ whole genome shotgun (WGS) entry which is preliminary data.</text>
</comment>
<dbReference type="PROSITE" id="PS00893">
    <property type="entry name" value="NUDIX_BOX"/>
    <property type="match status" value="1"/>
</dbReference>
<dbReference type="InterPro" id="IPR020476">
    <property type="entry name" value="Nudix_hydrolase"/>
</dbReference>
<organism evidence="6 9">
    <name type="scientific">Rotaria socialis</name>
    <dbReference type="NCBI Taxonomy" id="392032"/>
    <lineage>
        <taxon>Eukaryota</taxon>
        <taxon>Metazoa</taxon>
        <taxon>Spiralia</taxon>
        <taxon>Gnathifera</taxon>
        <taxon>Rotifera</taxon>
        <taxon>Eurotatoria</taxon>
        <taxon>Bdelloidea</taxon>
        <taxon>Philodinida</taxon>
        <taxon>Philodinidae</taxon>
        <taxon>Rotaria</taxon>
    </lineage>
</organism>
<dbReference type="GO" id="GO:0006754">
    <property type="term" value="P:ATP biosynthetic process"/>
    <property type="evidence" value="ECO:0007669"/>
    <property type="project" value="TreeGrafter"/>
</dbReference>
<dbReference type="Gene3D" id="3.90.79.10">
    <property type="entry name" value="Nucleoside Triphosphate Pyrophosphohydrolase"/>
    <property type="match status" value="1"/>
</dbReference>
<evidence type="ECO:0000256" key="1">
    <source>
        <dbReference type="ARBA" id="ARBA00022801"/>
    </source>
</evidence>
<protein>
    <recommendedName>
        <fullName evidence="3">Nudix hydrolase domain-containing protein</fullName>
    </recommendedName>
</protein>
<dbReference type="Proteomes" id="UP000663833">
    <property type="component" value="Unassembled WGS sequence"/>
</dbReference>
<evidence type="ECO:0000313" key="6">
    <source>
        <dbReference type="EMBL" id="CAF3539317.1"/>
    </source>
</evidence>
<evidence type="ECO:0000313" key="8">
    <source>
        <dbReference type="EMBL" id="CAF4625060.1"/>
    </source>
</evidence>
<evidence type="ECO:0000259" key="3">
    <source>
        <dbReference type="PROSITE" id="PS51462"/>
    </source>
</evidence>
<dbReference type="Proteomes" id="UP000663825">
    <property type="component" value="Unassembled WGS sequence"/>
</dbReference>
<reference evidence="6" key="1">
    <citation type="submission" date="2021-02" db="EMBL/GenBank/DDBJ databases">
        <authorList>
            <person name="Nowell W R."/>
        </authorList>
    </citation>
    <scope>NUCLEOTIDE SEQUENCE</scope>
</reference>
<dbReference type="EMBL" id="CAJOBO010001108">
    <property type="protein sequence ID" value="CAF4338720.1"/>
    <property type="molecule type" value="Genomic_DNA"/>
</dbReference>
<evidence type="ECO:0000313" key="9">
    <source>
        <dbReference type="Proteomes" id="UP000663872"/>
    </source>
</evidence>
<dbReference type="InterPro" id="IPR051325">
    <property type="entry name" value="Nudix_hydrolase_domain"/>
</dbReference>